<protein>
    <submittedName>
        <fullName evidence="2">Class I SAM-dependent methyltransferase</fullName>
        <ecNumber evidence="2">2.1.1.-</ecNumber>
    </submittedName>
</protein>
<evidence type="ECO:0000313" key="2">
    <source>
        <dbReference type="EMBL" id="MEG3185045.1"/>
    </source>
</evidence>
<dbReference type="PANTHER" id="PTHR43591">
    <property type="entry name" value="METHYLTRANSFERASE"/>
    <property type="match status" value="1"/>
</dbReference>
<gene>
    <name evidence="2" type="ORF">SNE34_13610</name>
</gene>
<reference evidence="2 3" key="1">
    <citation type="journal article" date="2016" name="Int. J. Syst. Evol. Microbiol.">
        <title>Lysobacter erysipheiresistens sp. nov., an antagonist of powdery mildew, isolated from tobacco-cultivated soil.</title>
        <authorList>
            <person name="Xie B."/>
            <person name="Li T."/>
            <person name="Lin X."/>
            <person name="Wang C.J."/>
            <person name="Chen Y.J."/>
            <person name="Liu W.J."/>
            <person name="Zhao Z.W."/>
        </authorList>
    </citation>
    <scope>NUCLEOTIDE SEQUENCE [LARGE SCALE GENOMIC DNA]</scope>
    <source>
        <strain evidence="2 3">RS-LYSO-3</strain>
    </source>
</reference>
<proteinExistence type="predicted"/>
<dbReference type="Gene3D" id="3.40.50.150">
    <property type="entry name" value="Vaccinia Virus protein VP39"/>
    <property type="match status" value="1"/>
</dbReference>
<dbReference type="Pfam" id="PF08241">
    <property type="entry name" value="Methyltransf_11"/>
    <property type="match status" value="1"/>
</dbReference>
<feature type="domain" description="Methyltransferase type 11" evidence="1">
    <location>
        <begin position="48"/>
        <end position="147"/>
    </location>
</feature>
<dbReference type="SUPFAM" id="SSF53335">
    <property type="entry name" value="S-adenosyl-L-methionine-dependent methyltransferases"/>
    <property type="match status" value="1"/>
</dbReference>
<dbReference type="RefSeq" id="WP_332618140.1">
    <property type="nucleotide sequence ID" value="NZ_JAXGFP010000007.1"/>
</dbReference>
<comment type="caution">
    <text evidence="2">The sequence shown here is derived from an EMBL/GenBank/DDBJ whole genome shotgun (WGS) entry which is preliminary data.</text>
</comment>
<dbReference type="GO" id="GO:0008168">
    <property type="term" value="F:methyltransferase activity"/>
    <property type="evidence" value="ECO:0007669"/>
    <property type="project" value="UniProtKB-KW"/>
</dbReference>
<dbReference type="GO" id="GO:0032259">
    <property type="term" value="P:methylation"/>
    <property type="evidence" value="ECO:0007669"/>
    <property type="project" value="UniProtKB-KW"/>
</dbReference>
<dbReference type="EC" id="2.1.1.-" evidence="2"/>
<evidence type="ECO:0000259" key="1">
    <source>
        <dbReference type="Pfam" id="PF08241"/>
    </source>
</evidence>
<dbReference type="InterPro" id="IPR029063">
    <property type="entry name" value="SAM-dependent_MTases_sf"/>
</dbReference>
<keyword evidence="2" id="KW-0808">Transferase</keyword>
<accession>A0ABU7Z1C3</accession>
<name>A0ABU7Z1C3_9GAMM</name>
<sequence length="316" mass="34844">MNLEQWEAHYRRGTLATCPTARDGGVDLEVRASWVEFFSMLPDHARILDVGTGNGVVALIAAETAAERSLSWDIHGADLARINPQRHVADGARRLAGIRFHAGVATERLPFEDGSFDAVSGSFALEYTDVARALIEIHRVLKPGGNVQFVLHHPDSMFVRGALTSSAEADLVFTETKAYRRLHRLVTMDQAIPGTIQRADEDLRAAIQTLKKGLEDARKHGAGWILSAALDGIKKLLEARRQMKPQDVGLEVDRAEAELRASVRGLNDLIEHARTPQQMDEIEQAAATAGFSLIERSLLHYAGSNLVGWQLQLHRD</sequence>
<dbReference type="Proteomes" id="UP001355056">
    <property type="component" value="Unassembled WGS sequence"/>
</dbReference>
<keyword evidence="3" id="KW-1185">Reference proteome</keyword>
<evidence type="ECO:0000313" key="3">
    <source>
        <dbReference type="Proteomes" id="UP001355056"/>
    </source>
</evidence>
<dbReference type="InterPro" id="IPR013216">
    <property type="entry name" value="Methyltransf_11"/>
</dbReference>
<dbReference type="CDD" id="cd02440">
    <property type="entry name" value="AdoMet_MTases"/>
    <property type="match status" value="1"/>
</dbReference>
<dbReference type="EMBL" id="JAXGFP010000007">
    <property type="protein sequence ID" value="MEG3185045.1"/>
    <property type="molecule type" value="Genomic_DNA"/>
</dbReference>
<dbReference type="PANTHER" id="PTHR43591:SF110">
    <property type="entry name" value="RHODANESE DOMAIN-CONTAINING PROTEIN"/>
    <property type="match status" value="1"/>
</dbReference>
<keyword evidence="2" id="KW-0489">Methyltransferase</keyword>
<organism evidence="2 3">
    <name type="scientific">Novilysobacter erysipheiresistens</name>
    <dbReference type="NCBI Taxonomy" id="1749332"/>
    <lineage>
        <taxon>Bacteria</taxon>
        <taxon>Pseudomonadati</taxon>
        <taxon>Pseudomonadota</taxon>
        <taxon>Gammaproteobacteria</taxon>
        <taxon>Lysobacterales</taxon>
        <taxon>Lysobacteraceae</taxon>
        <taxon>Novilysobacter</taxon>
    </lineage>
</organism>